<comment type="catalytic activity">
    <reaction evidence="14 16">
        <text>L-threonyl-[protein] + ATP = O-phospho-L-threonyl-[protein] + ADP + H(+)</text>
        <dbReference type="Rhea" id="RHEA:46608"/>
        <dbReference type="Rhea" id="RHEA-COMP:11060"/>
        <dbReference type="Rhea" id="RHEA-COMP:11605"/>
        <dbReference type="ChEBI" id="CHEBI:15378"/>
        <dbReference type="ChEBI" id="CHEBI:30013"/>
        <dbReference type="ChEBI" id="CHEBI:30616"/>
        <dbReference type="ChEBI" id="CHEBI:61977"/>
        <dbReference type="ChEBI" id="CHEBI:456216"/>
        <dbReference type="EC" id="2.7.11.1"/>
    </reaction>
</comment>
<dbReference type="PROSITE" id="PS00916">
    <property type="entry name" value="PI3_4_KINASE_2"/>
    <property type="match status" value="1"/>
</dbReference>
<dbReference type="InterPro" id="IPR056802">
    <property type="entry name" value="ATR-like_M-HEAT"/>
</dbReference>
<evidence type="ECO:0000256" key="1">
    <source>
        <dbReference type="ARBA" id="ARBA00004123"/>
    </source>
</evidence>
<evidence type="ECO:0000313" key="21">
    <source>
        <dbReference type="Proteomes" id="UP001218218"/>
    </source>
</evidence>
<keyword evidence="6 16" id="KW-0723">Serine/threonine-protein kinase</keyword>
<comment type="similarity">
    <text evidence="2 16">Belongs to the PI3/PI4-kinase family. ATM subfamily.</text>
</comment>
<evidence type="ECO:0000256" key="16">
    <source>
        <dbReference type="RuleBase" id="RU365027"/>
    </source>
</evidence>
<dbReference type="SMART" id="SM01343">
    <property type="entry name" value="FATC"/>
    <property type="match status" value="1"/>
</dbReference>
<name>A0AAD6ZQ62_9AGAR</name>
<dbReference type="PROSITE" id="PS50290">
    <property type="entry name" value="PI3_4_KINASE_3"/>
    <property type="match status" value="1"/>
</dbReference>
<evidence type="ECO:0000256" key="11">
    <source>
        <dbReference type="ARBA" id="ARBA00022840"/>
    </source>
</evidence>
<evidence type="ECO:0000256" key="4">
    <source>
        <dbReference type="ARBA" id="ARBA00012513"/>
    </source>
</evidence>
<evidence type="ECO:0000256" key="5">
    <source>
        <dbReference type="ARBA" id="ARBA00014619"/>
    </source>
</evidence>
<dbReference type="GO" id="GO:0006325">
    <property type="term" value="P:chromatin organization"/>
    <property type="evidence" value="ECO:0007669"/>
    <property type="project" value="UniProtKB-KW"/>
</dbReference>
<dbReference type="InterPro" id="IPR011009">
    <property type="entry name" value="Kinase-like_dom_sf"/>
</dbReference>
<dbReference type="GO" id="GO:0004674">
    <property type="term" value="F:protein serine/threonine kinase activity"/>
    <property type="evidence" value="ECO:0007669"/>
    <property type="project" value="UniProtKB-KW"/>
</dbReference>
<reference evidence="20" key="1">
    <citation type="submission" date="2023-03" db="EMBL/GenBank/DDBJ databases">
        <title>Massive genome expansion in bonnet fungi (Mycena s.s.) driven by repeated elements and novel gene families across ecological guilds.</title>
        <authorList>
            <consortium name="Lawrence Berkeley National Laboratory"/>
            <person name="Harder C.B."/>
            <person name="Miyauchi S."/>
            <person name="Viragh M."/>
            <person name="Kuo A."/>
            <person name="Thoen E."/>
            <person name="Andreopoulos B."/>
            <person name="Lu D."/>
            <person name="Skrede I."/>
            <person name="Drula E."/>
            <person name="Henrissat B."/>
            <person name="Morin E."/>
            <person name="Kohler A."/>
            <person name="Barry K."/>
            <person name="LaButti K."/>
            <person name="Morin E."/>
            <person name="Salamov A."/>
            <person name="Lipzen A."/>
            <person name="Mereny Z."/>
            <person name="Hegedus B."/>
            <person name="Baldrian P."/>
            <person name="Stursova M."/>
            <person name="Weitz H."/>
            <person name="Taylor A."/>
            <person name="Grigoriev I.V."/>
            <person name="Nagy L.G."/>
            <person name="Martin F."/>
            <person name="Kauserud H."/>
        </authorList>
    </citation>
    <scope>NUCLEOTIDE SEQUENCE</scope>
    <source>
        <strain evidence="20">CBHHK002</strain>
    </source>
</reference>
<dbReference type="EMBL" id="JARIHO010000033">
    <property type="protein sequence ID" value="KAJ7334156.1"/>
    <property type="molecule type" value="Genomic_DNA"/>
</dbReference>
<evidence type="ECO:0000256" key="2">
    <source>
        <dbReference type="ARBA" id="ARBA00010769"/>
    </source>
</evidence>
<dbReference type="InterPro" id="IPR016024">
    <property type="entry name" value="ARM-type_fold"/>
</dbReference>
<keyword evidence="12 16" id="KW-0539">Nucleus</keyword>
<evidence type="ECO:0000313" key="20">
    <source>
        <dbReference type="EMBL" id="KAJ7334156.1"/>
    </source>
</evidence>
<dbReference type="Gene3D" id="1.10.1070.11">
    <property type="entry name" value="Phosphatidylinositol 3-/4-kinase, catalytic domain"/>
    <property type="match status" value="1"/>
</dbReference>
<feature type="domain" description="FAT" evidence="19">
    <location>
        <begin position="1954"/>
        <end position="2537"/>
    </location>
</feature>
<dbReference type="InterPro" id="IPR014009">
    <property type="entry name" value="PIK_FAT"/>
</dbReference>
<keyword evidence="10 16" id="KW-0418">Kinase</keyword>
<keyword evidence="9 16" id="KW-0227">DNA damage</keyword>
<dbReference type="GO" id="GO:0005524">
    <property type="term" value="F:ATP binding"/>
    <property type="evidence" value="ECO:0007669"/>
    <property type="project" value="UniProtKB-KW"/>
</dbReference>
<dbReference type="GO" id="GO:0006281">
    <property type="term" value="P:DNA repair"/>
    <property type="evidence" value="ECO:0007669"/>
    <property type="project" value="InterPro"/>
</dbReference>
<dbReference type="GO" id="GO:0005634">
    <property type="term" value="C:nucleus"/>
    <property type="evidence" value="ECO:0007669"/>
    <property type="project" value="UniProtKB-SubCell"/>
</dbReference>
<proteinExistence type="inferred from homology"/>
<dbReference type="GO" id="GO:0000781">
    <property type="term" value="C:chromosome, telomeric region"/>
    <property type="evidence" value="ECO:0007669"/>
    <property type="project" value="UniProtKB-SubCell"/>
</dbReference>
<dbReference type="InterPro" id="IPR036940">
    <property type="entry name" value="PI3/4_kinase_cat_sf"/>
</dbReference>
<evidence type="ECO:0000256" key="6">
    <source>
        <dbReference type="ARBA" id="ARBA00022527"/>
    </source>
</evidence>
<evidence type="ECO:0000259" key="19">
    <source>
        <dbReference type="PROSITE" id="PS51189"/>
    </source>
</evidence>
<evidence type="ECO:0000259" key="18">
    <source>
        <dbReference type="PROSITE" id="PS50290"/>
    </source>
</evidence>
<dbReference type="SUPFAM" id="SSF56112">
    <property type="entry name" value="Protein kinase-like (PK-like)"/>
    <property type="match status" value="1"/>
</dbReference>
<dbReference type="SMART" id="SM01342">
    <property type="entry name" value="TAN"/>
    <property type="match status" value="1"/>
</dbReference>
<comment type="catalytic activity">
    <reaction evidence="15">
        <text>L-seryl-[protein] + ATP = O-phospho-L-seryl-[protein] + ADP + H(+)</text>
        <dbReference type="Rhea" id="RHEA:17989"/>
        <dbReference type="Rhea" id="RHEA-COMP:9863"/>
        <dbReference type="Rhea" id="RHEA-COMP:11604"/>
        <dbReference type="ChEBI" id="CHEBI:15378"/>
        <dbReference type="ChEBI" id="CHEBI:29999"/>
        <dbReference type="ChEBI" id="CHEBI:30616"/>
        <dbReference type="ChEBI" id="CHEBI:83421"/>
        <dbReference type="ChEBI" id="CHEBI:456216"/>
        <dbReference type="EC" id="2.7.11.1"/>
    </reaction>
</comment>
<evidence type="ECO:0000256" key="17">
    <source>
        <dbReference type="SAM" id="MobiDB-lite"/>
    </source>
</evidence>
<dbReference type="Pfam" id="PF25030">
    <property type="entry name" value="M-HEAT_ATR"/>
    <property type="match status" value="1"/>
</dbReference>
<dbReference type="Pfam" id="PF11640">
    <property type="entry name" value="TAN"/>
    <property type="match status" value="1"/>
</dbReference>
<dbReference type="SMART" id="SM00146">
    <property type="entry name" value="PI3Kc"/>
    <property type="match status" value="1"/>
</dbReference>
<dbReference type="SUPFAM" id="SSF48371">
    <property type="entry name" value="ARM repeat"/>
    <property type="match status" value="1"/>
</dbReference>
<dbReference type="CDD" id="cd05171">
    <property type="entry name" value="PIKKc_ATM"/>
    <property type="match status" value="1"/>
</dbReference>
<feature type="compositionally biased region" description="Acidic residues" evidence="17">
    <location>
        <begin position="195"/>
        <end position="206"/>
    </location>
</feature>
<dbReference type="Gene3D" id="3.30.1010.10">
    <property type="entry name" value="Phosphatidylinositol 3-kinase Catalytic Subunit, Chain A, domain 4"/>
    <property type="match status" value="1"/>
</dbReference>
<gene>
    <name evidence="20" type="ORF">DFH08DRAFT_1083590</name>
</gene>
<keyword evidence="21" id="KW-1185">Reference proteome</keyword>
<keyword evidence="16" id="KW-0779">Telomere</keyword>
<sequence length="3028" mass="339920">MSSDTVRLILNQIKDPKVTQRQQGFQALREVFSQDRAVARFHVEDRKPNPKIWLAVFQALFEAVAIEKAAYNKQPASATSAATAQRRLTDAANTVRWLTERTVQYLNTSVVQALFDHLARAMINKRELLEPVALDYIKALRCLLEYPPHLDRLDVNRWLQLIELAFNVVLGDPIKKEFSDDPAESVTSPGRPPADDDEFFLEDESDTSSASPSKKRRRRGGTAPSSLPPAPKQPKRNKVPSKEQNELVPILSLLLQSSSAPLLLQDVPHLSSSILLRLQRFLEIYPADASLYHDYLKTVLSTLSHVSLNRRDSVVRFAQTSWDFLVGLWGTKNKGMKECLVAVLHVLFPFLTAYNKSMGASYDWSHGIAHLWRLLDGEAESRWGVDGLSLECLRLELAEPDAGNGGAFVARTFRAGSNFDAVQALSWAILELQSDCAEKLFEHSESTHHPTPARGNKRTRVENPISSLLDSMQQQRQSHVRAYHLQTLLFFIDRHWSVVHDTLQQTVFSTLLLFISFDDPLVQSWTFLCFATIAHADTHPWVASGCAPVARDWDTIWTHAIRRTNVPSVSRAACHAAYILLLHSHSHFQASSRLTLSSQRVLLEIESLAKDIDVQGPPAPYDSVCAFLAQTLRVASQDARLYRMQFEEKALSWVVDSWTVREGGNLPLHLVRDVMLLLETICGLSKRSDLFCRFLLPECLIVETLVEQGRTKVVRDYLLAATLPELRKVDHPHASTALDPPTAVDDKRVSDDPVEEGPRERKISAFFLKSLGALTSDWEGAGSGPHPSAEKARKALDWVVAALSFESVLGLNGTRPNRRVIQAACKLMLLVAPLLKDPRWTASEKALVLLAFEPLTSTGEPMDDSVFSAALLPPDAGSGIKAETLQSLISNRGRKEDIIARRLDLQRLVCKSTDVQDSFEAVTKILRDVLRILVGDSDAQVQVADMDFETTPAEHATDTQAAATAAVRCIAEVSLAFLTIIPILRSVSGELTNDKELTELVFDCAETPTETSMLVFRIFLRHVQQKTLALSKPNFETFLDILSPVLGAYAYARSENVQMLVVHFLESTLHIWCADRTINVRPLCAWLSKALKAGQNTRTHIRSWKVRDALARFYDRFLMHDPSQSAWYDPEEDEPEGANGLPTKVLPEMNRDDDIRVRFRAGILNAHLFAVGRSLGHNASDVYRPIFESYPRDIENYENMLTRLLSLGNMMVVSSAVRRGAYWHLLEGSLHTALYSLHTEAILVGVSQRLGLPSFALLFEAYAAQLAFTIKARGADFLRFPPRLLGYSDRKECAEANFLAFTPTNIVAEVDHQMAHVGRKLFEGHCKVVQKPVSEGIRACFADIVGYQILQTLLSLESGQSMPTDELEGLLLEKTMTNDMSDENPTQFHDALRDNVDGVVTWIVRTLGDQDFRAEGPIVHALEAVDATGKMAEVFRALVRHRSMDDFETHPPNVPAFPSPTVLQALSWFDSFVPDTDAKATAYHVTHELFADIQRSPLVNEQLRLINALCLFIAFRHDSFRDPTLLHALIRGATSLMAQSDLTRAAQSMLEWVFDCYRTTRVDNPRFPDVLIRICCLATDYSRKSPNSPLFILGQDLRAWIDGQVLFLSTVKSKSLKASVVRALSAWPHTPSPQLAELFSTITSSNLSTVLSDPSILSNKFRLVRQLRDHALAEDRDAERFAETDFWRLRDCIPSSEQLQEDDIDAFASLLEIYEGHISSFDREQHSIRGRQRRDASSGGFPQNWIVHTLLGMLEARDGPQVHAAYQTLRSIMSVSPPDASTHVPPQYQDELRYLQAYRRTPKTRPIRSLDELTSEAYLETVWDFPRWIGMVATLLSDILSAAEPFYAQLTLILQSDANFTEQTLPVLVHSILENERTSAGWNTPLATLPCRETLSAYFAAILESKHASIPVVRTIVDIVLHLRNFTPQVEKQADQKKTDALSYDKWLAIDYTLLARNSILCGSYTTSLLFLELAAEYSEGVFVDNGAEIMYEIYSHIDEPDGFYGIKTQNLHQFLIKRFHHERQWDKAFRFHSAALEAGSADTAEADGLLQSFHSFGFNHLAIDTLQSSSFSVNATPGMNYRLGWRTETWDLPERQGEGNPGAPLYNALRAVHRTRNPRVIQSVVRGAISEEMERLRVLGSENVAEIRDAAQSLMCLNQVSQWFNSSIQERLSSRQSDLAEWSNFTNLGRGFGFSDFENVMATRISLIRSVRRKEERQQIGAMVSPFFQCLVDVEKQCLIKLSQAAREAQQIQIALNSVIRAQKLERAPSLEVSVEFASVLRLHKEEKLAIQFLKDLDLTHLPAAEKAVILARLGTWMAEACLENPTDIAAHYFEPATSFANSFRDKTPTNFSASHARVYAQYAAFAEHQYKAIKKSPDTIRWKVYMERKTQEVQLRKTQGQGKSLQDAQRLLKTDREQFTKHNKARETFLRQAVEMHSRALETSDAFDGDGAIRLCSLWFENFNETEFGFQDIVREALARIPSRKLVFLAHQLAARLSKTAGPMKNQENLESVVLRMCVDHPFHSLYQVYGLMPYNPPVAGDKDRRQSGRHSTPAATPPPSAQAAARSEAATEIFNRLRSDPRSEQRIKDVELVAGACLAWAKFPIVKTPLDPKHPQGPKSKQVPIPADQPIRKLAGVGVPVLTAPPALDPSLKYDSCVFIDKYEATFETAGGINLPKICKCVGSDGARYKQLFKGEGNDDLRQDAVMEQVFTLVNTVLQSDSETSRRKLNVRGYTIVPLGAQAGVLEFVINTTPMQEWLQSAHQRYNKKDWTPKVASSRIYKAYEEWGKAENGREKQLQKFQEVKQNFHPVMRHFFTEQHKNPMAWFAMRLNYTRSVATTSIVGHVLGLGDRHSSNILLDAETGELVHIDLGIAFDQGKLLAVPEQVPFRMTADIIDGMGTAGTGGVFQRCAEETLRVLREGSEVIMTVLEVFKHDPLHSWTASDVKLKNVQKDAIGPGLARIRTGLDIDMTSGTADEAADRALSGVARKLDKGMSVEYTVNELIADATDQMKLATIWWGWGAIY</sequence>
<dbReference type="EC" id="2.7.11.1" evidence="4 16"/>
<evidence type="ECO:0000256" key="8">
    <source>
        <dbReference type="ARBA" id="ARBA00022741"/>
    </source>
</evidence>
<dbReference type="InterPro" id="IPR000403">
    <property type="entry name" value="PI3/4_kinase_cat_dom"/>
</dbReference>
<evidence type="ECO:0000256" key="14">
    <source>
        <dbReference type="ARBA" id="ARBA00047899"/>
    </source>
</evidence>
<feature type="region of interest" description="Disordered" evidence="17">
    <location>
        <begin position="731"/>
        <end position="758"/>
    </location>
</feature>
<dbReference type="InterPro" id="IPR018936">
    <property type="entry name" value="PI3/4_kinase_CS"/>
</dbReference>
<keyword evidence="7 16" id="KW-0808">Transferase</keyword>
<dbReference type="InterPro" id="IPR038980">
    <property type="entry name" value="ATM_plant"/>
</dbReference>
<keyword evidence="16" id="KW-0158">Chromosome</keyword>
<comment type="subunit">
    <text evidence="3">Associates with DNA double-strand breaks.</text>
</comment>
<dbReference type="InterPro" id="IPR044107">
    <property type="entry name" value="PIKKc_ATM"/>
</dbReference>
<keyword evidence="8 16" id="KW-0547">Nucleotide-binding</keyword>
<dbReference type="Pfam" id="PF00454">
    <property type="entry name" value="PI3_PI4_kinase"/>
    <property type="match status" value="1"/>
</dbReference>
<comment type="caution">
    <text evidence="20">The sequence shown here is derived from an EMBL/GenBank/DDBJ whole genome shotgun (WGS) entry which is preliminary data.</text>
</comment>
<feature type="compositionally biased region" description="Basic and acidic residues" evidence="17">
    <location>
        <begin position="744"/>
        <end position="758"/>
    </location>
</feature>
<evidence type="ECO:0000256" key="12">
    <source>
        <dbReference type="ARBA" id="ARBA00023242"/>
    </source>
</evidence>
<evidence type="ECO:0000256" key="10">
    <source>
        <dbReference type="ARBA" id="ARBA00022777"/>
    </source>
</evidence>
<evidence type="ECO:0000256" key="9">
    <source>
        <dbReference type="ARBA" id="ARBA00022763"/>
    </source>
</evidence>
<dbReference type="PANTHER" id="PTHR37079:SF4">
    <property type="entry name" value="SERINE_THREONINE-PROTEIN KINASE ATM"/>
    <property type="match status" value="1"/>
</dbReference>
<dbReference type="GO" id="GO:0035556">
    <property type="term" value="P:intracellular signal transduction"/>
    <property type="evidence" value="ECO:0007669"/>
    <property type="project" value="UniProtKB-ARBA"/>
</dbReference>
<evidence type="ECO:0000256" key="13">
    <source>
        <dbReference type="ARBA" id="ARBA00025079"/>
    </source>
</evidence>
<feature type="region of interest" description="Disordered" evidence="17">
    <location>
        <begin position="2540"/>
        <end position="2571"/>
    </location>
</feature>
<dbReference type="InterPro" id="IPR021668">
    <property type="entry name" value="TAN"/>
</dbReference>
<keyword evidence="16" id="KW-0156">Chromatin regulator</keyword>
<dbReference type="PROSITE" id="PS51189">
    <property type="entry name" value="FAT"/>
    <property type="match status" value="1"/>
</dbReference>
<organism evidence="20 21">
    <name type="scientific">Mycena albidolilacea</name>
    <dbReference type="NCBI Taxonomy" id="1033008"/>
    <lineage>
        <taxon>Eukaryota</taxon>
        <taxon>Fungi</taxon>
        <taxon>Dikarya</taxon>
        <taxon>Basidiomycota</taxon>
        <taxon>Agaricomycotina</taxon>
        <taxon>Agaricomycetes</taxon>
        <taxon>Agaricomycetidae</taxon>
        <taxon>Agaricales</taxon>
        <taxon>Marasmiineae</taxon>
        <taxon>Mycenaceae</taxon>
        <taxon>Mycena</taxon>
    </lineage>
</organism>
<dbReference type="PANTHER" id="PTHR37079">
    <property type="entry name" value="SERINE/THREONINE-PROTEIN KINASE ATM"/>
    <property type="match status" value="1"/>
</dbReference>
<keyword evidence="11 16" id="KW-0067">ATP-binding</keyword>
<feature type="region of interest" description="Disordered" evidence="17">
    <location>
        <begin position="179"/>
        <end position="242"/>
    </location>
</feature>
<accession>A0AAD6ZQ62</accession>
<feature type="domain" description="PI3K/PI4K catalytic" evidence="18">
    <location>
        <begin position="2666"/>
        <end position="2995"/>
    </location>
</feature>
<evidence type="ECO:0000256" key="7">
    <source>
        <dbReference type="ARBA" id="ARBA00022679"/>
    </source>
</evidence>
<comment type="function">
    <text evidence="13 16">Serine/threonine protein kinase which activates checkpoint signaling upon genotoxic stresses such as ionizing radiation (IR), ultraviolet light (UV), or DNA replication stalling, thereby acting as a DNA damage sensor. Recognizes the substrate consensus sequence [ST]-Q. Phosphorylates histone H2A to form H2AS128ph (gamma-H2A) at sites of DNA damage, involved in the regulation of DNA damage response mechanism. Required for the control of telomere length and genome stability.</text>
</comment>
<dbReference type="Pfam" id="PF02260">
    <property type="entry name" value="FATC"/>
    <property type="match status" value="1"/>
</dbReference>
<comment type="subcellular location">
    <subcellularLocation>
        <location evidence="16">Chromosome</location>
        <location evidence="16">Telomere</location>
    </subcellularLocation>
    <subcellularLocation>
        <location evidence="1 16">Nucleus</location>
    </subcellularLocation>
</comment>
<evidence type="ECO:0000256" key="15">
    <source>
        <dbReference type="ARBA" id="ARBA00048679"/>
    </source>
</evidence>
<evidence type="ECO:0000256" key="3">
    <source>
        <dbReference type="ARBA" id="ARBA00011370"/>
    </source>
</evidence>
<dbReference type="Proteomes" id="UP001218218">
    <property type="component" value="Unassembled WGS sequence"/>
</dbReference>
<protein>
    <recommendedName>
        <fullName evidence="5 16">Serine/threonine-protein kinase Tel1</fullName>
        <ecNumber evidence="4 16">2.7.11.1</ecNumber>
    </recommendedName>
</protein>
<dbReference type="InterPro" id="IPR003152">
    <property type="entry name" value="FATC_dom"/>
</dbReference>